<dbReference type="AlphaFoldDB" id="A0A9P5XBA0"/>
<dbReference type="Proteomes" id="UP000807342">
    <property type="component" value="Unassembled WGS sequence"/>
</dbReference>
<dbReference type="Gene3D" id="1.25.40.10">
    <property type="entry name" value="Tetratricopeptide repeat domain"/>
    <property type="match status" value="1"/>
</dbReference>
<keyword evidence="2" id="KW-1185">Reference proteome</keyword>
<name>A0A9P5XBA0_9AGAR</name>
<reference evidence="1" key="1">
    <citation type="submission" date="2020-11" db="EMBL/GenBank/DDBJ databases">
        <authorList>
            <consortium name="DOE Joint Genome Institute"/>
            <person name="Ahrendt S."/>
            <person name="Riley R."/>
            <person name="Andreopoulos W."/>
            <person name="Labutti K."/>
            <person name="Pangilinan J."/>
            <person name="Ruiz-Duenas F.J."/>
            <person name="Barrasa J.M."/>
            <person name="Sanchez-Garcia M."/>
            <person name="Camarero S."/>
            <person name="Miyauchi S."/>
            <person name="Serrano A."/>
            <person name="Linde D."/>
            <person name="Babiker R."/>
            <person name="Drula E."/>
            <person name="Ayuso-Fernandez I."/>
            <person name="Pacheco R."/>
            <person name="Padilla G."/>
            <person name="Ferreira P."/>
            <person name="Barriuso J."/>
            <person name="Kellner H."/>
            <person name="Castanera R."/>
            <person name="Alfaro M."/>
            <person name="Ramirez L."/>
            <person name="Pisabarro A.G."/>
            <person name="Kuo A."/>
            <person name="Tritt A."/>
            <person name="Lipzen A."/>
            <person name="He G."/>
            <person name="Yan M."/>
            <person name="Ng V."/>
            <person name="Cullen D."/>
            <person name="Martin F."/>
            <person name="Rosso M.-N."/>
            <person name="Henrissat B."/>
            <person name="Hibbett D."/>
            <person name="Martinez A.T."/>
            <person name="Grigoriev I.V."/>
        </authorList>
    </citation>
    <scope>NUCLEOTIDE SEQUENCE</scope>
    <source>
        <strain evidence="1">MF-IS2</strain>
    </source>
</reference>
<protein>
    <submittedName>
        <fullName evidence="1">Uncharacterized protein</fullName>
    </submittedName>
</protein>
<dbReference type="InterPro" id="IPR011990">
    <property type="entry name" value="TPR-like_helical_dom_sf"/>
</dbReference>
<dbReference type="EMBL" id="MU151233">
    <property type="protein sequence ID" value="KAF9446681.1"/>
    <property type="molecule type" value="Genomic_DNA"/>
</dbReference>
<evidence type="ECO:0000313" key="1">
    <source>
        <dbReference type="EMBL" id="KAF9446681.1"/>
    </source>
</evidence>
<comment type="caution">
    <text evidence="1">The sequence shown here is derived from an EMBL/GenBank/DDBJ whole genome shotgun (WGS) entry which is preliminary data.</text>
</comment>
<proteinExistence type="predicted"/>
<organism evidence="1 2">
    <name type="scientific">Macrolepiota fuliginosa MF-IS2</name>
    <dbReference type="NCBI Taxonomy" id="1400762"/>
    <lineage>
        <taxon>Eukaryota</taxon>
        <taxon>Fungi</taxon>
        <taxon>Dikarya</taxon>
        <taxon>Basidiomycota</taxon>
        <taxon>Agaricomycotina</taxon>
        <taxon>Agaricomycetes</taxon>
        <taxon>Agaricomycetidae</taxon>
        <taxon>Agaricales</taxon>
        <taxon>Agaricineae</taxon>
        <taxon>Agaricaceae</taxon>
        <taxon>Macrolepiota</taxon>
    </lineage>
</organism>
<dbReference type="OrthoDB" id="185373at2759"/>
<gene>
    <name evidence="1" type="ORF">P691DRAFT_673028</name>
</gene>
<evidence type="ECO:0000313" key="2">
    <source>
        <dbReference type="Proteomes" id="UP000807342"/>
    </source>
</evidence>
<accession>A0A9P5XBA0</accession>
<sequence>MSLGRALARKGYKTLVEDEVLPIAGNILDNAVFVSFEQELAQSLADFVARANSTAPGAVDHSEVFEDISEDYTSVIAASAPPPPSVLEIVETSLPQVLPAPDPADRSVFEDEMDDDYAGYQPAAHHPQRQSPADQLQQLVQNARYDDAFHLLTELQHLHIDVPLSHTYGTIALEALQRPFNDNYTPEDQSKLFATWLSLIPPAHEFRGPNNLQNIQHTIMHASLTNIPLVMLFCTILTSKGYSGLVGSRELAVVMRFGSSDVVRQHIQDLEAANSAYWKTHQPRKAASKTAYFSGRIRDHAVRYLAYSGKVEDAIALIQGCSSNVQLSTYTYDKLLRTIRDIMNPSYAKYISRIESLRDGVAGPSHQARARALQADAEDAAMAAQLRTAAADAYTGTLPETLRYLKRALRKAEHNPHPFIIADFLERYLATGRTRAPTLLLNLAINSSYHSTSIFVFAEMLYYRRMGQHHLMIQTFINHFYLSGVPREDVLRFYHEAQRLQSPSRDGEREEMAEPTLTRICTFSPSHLPRGKAWPMKIHCNLVWHALVALTPTYPELQNLYTKLRAFFRRGGPTHPTAPHTHALLQPLLPPPSWHQPIDYAAFTPFMRRFMRHSGPPGGERIIRDMMELGVQPSVYHFTELAGYYARMGLVEPVMVLLDSLETSSGLLNRTPEPSTSNTGATVYTIPEPDLVFYISLMRGFIISKSVEGFEAVHKRLLEVRKLLPGKQFKKDQEGILNEVYADFRVLGRVQAYDWRRQRKAGFQAWFKVSRFF</sequence>